<evidence type="ECO:0000256" key="2">
    <source>
        <dbReference type="ARBA" id="ARBA00006656"/>
    </source>
</evidence>
<dbReference type="GO" id="GO:0005615">
    <property type="term" value="C:extracellular space"/>
    <property type="evidence" value="ECO:0007669"/>
    <property type="project" value="TreeGrafter"/>
</dbReference>
<dbReference type="SUPFAM" id="SSF57501">
    <property type="entry name" value="Cystine-knot cytokines"/>
    <property type="match status" value="1"/>
</dbReference>
<evidence type="ECO:0000313" key="9">
    <source>
        <dbReference type="Proteomes" id="UP001177023"/>
    </source>
</evidence>
<dbReference type="Proteomes" id="UP001177023">
    <property type="component" value="Unassembled WGS sequence"/>
</dbReference>
<name>A0AA36CU83_9BILA</name>
<dbReference type="EMBL" id="CATQJA010002634">
    <property type="protein sequence ID" value="CAJ0574929.1"/>
    <property type="molecule type" value="Genomic_DNA"/>
</dbReference>
<dbReference type="SMART" id="SM00204">
    <property type="entry name" value="TGFB"/>
    <property type="match status" value="1"/>
</dbReference>
<dbReference type="Pfam" id="PF00019">
    <property type="entry name" value="TGF_beta"/>
    <property type="match status" value="1"/>
</dbReference>
<feature type="domain" description="TGF-beta family profile" evidence="7">
    <location>
        <begin position="238"/>
        <end position="355"/>
    </location>
</feature>
<dbReference type="GO" id="GO:0008083">
    <property type="term" value="F:growth factor activity"/>
    <property type="evidence" value="ECO:0007669"/>
    <property type="project" value="UniProtKB-KW"/>
</dbReference>
<keyword evidence="3" id="KW-0964">Secreted</keyword>
<accession>A0AA36CU83</accession>
<proteinExistence type="inferred from homology"/>
<dbReference type="InterPro" id="IPR017948">
    <property type="entry name" value="TGFb_CS"/>
</dbReference>
<comment type="caution">
    <text evidence="8">The sequence shown here is derived from an EMBL/GenBank/DDBJ whole genome shotgun (WGS) entry which is preliminary data.</text>
</comment>
<evidence type="ECO:0000259" key="7">
    <source>
        <dbReference type="PROSITE" id="PS51362"/>
    </source>
</evidence>
<dbReference type="PANTHER" id="PTHR11848">
    <property type="entry name" value="TGF-BETA FAMILY"/>
    <property type="match status" value="1"/>
</dbReference>
<keyword evidence="4 6" id="KW-0339">Growth factor</keyword>
<organism evidence="8 9">
    <name type="scientific">Mesorhabditis spiculigera</name>
    <dbReference type="NCBI Taxonomy" id="96644"/>
    <lineage>
        <taxon>Eukaryota</taxon>
        <taxon>Metazoa</taxon>
        <taxon>Ecdysozoa</taxon>
        <taxon>Nematoda</taxon>
        <taxon>Chromadorea</taxon>
        <taxon>Rhabditida</taxon>
        <taxon>Rhabditina</taxon>
        <taxon>Rhabditomorpha</taxon>
        <taxon>Rhabditoidea</taxon>
        <taxon>Rhabditidae</taxon>
        <taxon>Mesorhabditinae</taxon>
        <taxon>Mesorhabditis</taxon>
    </lineage>
</organism>
<dbReference type="InterPro" id="IPR015615">
    <property type="entry name" value="TGF-beta-rel"/>
</dbReference>
<evidence type="ECO:0000256" key="6">
    <source>
        <dbReference type="RuleBase" id="RU000354"/>
    </source>
</evidence>
<evidence type="ECO:0000256" key="3">
    <source>
        <dbReference type="ARBA" id="ARBA00022525"/>
    </source>
</evidence>
<evidence type="ECO:0000313" key="8">
    <source>
        <dbReference type="EMBL" id="CAJ0574929.1"/>
    </source>
</evidence>
<dbReference type="Pfam" id="PF00688">
    <property type="entry name" value="TGFb_propeptide"/>
    <property type="match status" value="1"/>
</dbReference>
<evidence type="ECO:0000256" key="5">
    <source>
        <dbReference type="ARBA" id="ARBA00023157"/>
    </source>
</evidence>
<dbReference type="PANTHER" id="PTHR11848:SF119">
    <property type="entry name" value="TGF-BETA FAMILY PROFILE DOMAIN-CONTAINING PROTEIN"/>
    <property type="match status" value="1"/>
</dbReference>
<dbReference type="PROSITE" id="PS51362">
    <property type="entry name" value="TGF_BETA_2"/>
    <property type="match status" value="1"/>
</dbReference>
<dbReference type="InterPro" id="IPR001111">
    <property type="entry name" value="TGF-b_propeptide"/>
</dbReference>
<dbReference type="InterPro" id="IPR029034">
    <property type="entry name" value="Cystine-knot_cytokine"/>
</dbReference>
<keyword evidence="9" id="KW-1185">Reference proteome</keyword>
<protein>
    <recommendedName>
        <fullName evidence="7">TGF-beta family profile domain-containing protein</fullName>
    </recommendedName>
</protein>
<evidence type="ECO:0000256" key="4">
    <source>
        <dbReference type="ARBA" id="ARBA00023030"/>
    </source>
</evidence>
<dbReference type="InterPro" id="IPR001839">
    <property type="entry name" value="TGF-b_C"/>
</dbReference>
<feature type="non-terminal residue" evidence="8">
    <location>
        <position position="1"/>
    </location>
</feature>
<keyword evidence="5" id="KW-1015">Disulfide bond</keyword>
<dbReference type="PROSITE" id="PS00250">
    <property type="entry name" value="TGF_BETA_1"/>
    <property type="match status" value="1"/>
</dbReference>
<dbReference type="AlphaFoldDB" id="A0AA36CU83"/>
<dbReference type="GO" id="GO:0005125">
    <property type="term" value="F:cytokine activity"/>
    <property type="evidence" value="ECO:0007669"/>
    <property type="project" value="TreeGrafter"/>
</dbReference>
<comment type="subcellular location">
    <subcellularLocation>
        <location evidence="1">Secreted</location>
    </subcellularLocation>
</comment>
<gene>
    <name evidence="8" type="ORF">MSPICULIGERA_LOCUS13250</name>
</gene>
<evidence type="ECO:0000256" key="1">
    <source>
        <dbReference type="ARBA" id="ARBA00004613"/>
    </source>
</evidence>
<dbReference type="Gene3D" id="2.60.120.970">
    <property type="match status" value="1"/>
</dbReference>
<comment type="similarity">
    <text evidence="2 6">Belongs to the TGF-beta family.</text>
</comment>
<sequence length="355" mass="40048">MRISVNVKYYVARAGTSPPSQGIKGQRVAVILPLFYDCLRICVNWKLRAEAQSNVGAGHGVAGCGEKVQIRGRGLIIKTFAGGRSGQPNPALSSQFVIPAAKAPQEWRHQHHRTYFKLEHTQKSEVKTAMLNVFVKNMNGDDGKSKFTIYVNKYLDENTVSTEGQIVFAKHHVMNGDQWEQIEVTDIINEWINNPDTNYGMQVKVIPDGNGVAFFDPIDRHSNNSQYFLEVVQMPNLRKRRELQHDNGSQICTIDPSHPDSYCCRYHLEIDFKDFEWGFVIAPSKYTAYYCAGRCRPGQSAKTLHARFMEIKMPQHMCCAPDKLGDFKLFHKGPGSNTAVVTTIRNMVVQSCGCK</sequence>
<dbReference type="Gene3D" id="2.10.90.10">
    <property type="entry name" value="Cystine-knot cytokines"/>
    <property type="match status" value="1"/>
</dbReference>
<reference evidence="8" key="1">
    <citation type="submission" date="2023-06" db="EMBL/GenBank/DDBJ databases">
        <authorList>
            <person name="Delattre M."/>
        </authorList>
    </citation>
    <scope>NUCLEOTIDE SEQUENCE</scope>
    <source>
        <strain evidence="8">AF72</strain>
    </source>
</reference>